<dbReference type="Pfam" id="PF02148">
    <property type="entry name" value="zf-UBP"/>
    <property type="match status" value="1"/>
</dbReference>
<evidence type="ECO:0000313" key="3">
    <source>
        <dbReference type="Proteomes" id="UP000324974"/>
    </source>
</evidence>
<dbReference type="GO" id="GO:0008270">
    <property type="term" value="F:zinc ion binding"/>
    <property type="evidence" value="ECO:0007669"/>
    <property type="project" value="InterPro"/>
</dbReference>
<proteinExistence type="predicted"/>
<dbReference type="EMBL" id="CP042425">
    <property type="protein sequence ID" value="QEL16682.1"/>
    <property type="molecule type" value="Genomic_DNA"/>
</dbReference>
<dbReference type="OrthoDB" id="120315at2"/>
<sequence>MLCGHEVGLELIPPRTPDGCEECLRTGSDWVHLRLCLSCGHVGCCDSSPGKHASRHARKTHHPIIASFEAGERWAWCFIDEAEVDLPAGAEPFLR</sequence>
<dbReference type="Proteomes" id="UP000324974">
    <property type="component" value="Chromosome"/>
</dbReference>
<accession>A0A5C1AG08</accession>
<evidence type="ECO:0000313" key="2">
    <source>
        <dbReference type="EMBL" id="QEL16682.1"/>
    </source>
</evidence>
<reference evidence="3" key="1">
    <citation type="submission" date="2019-08" db="EMBL/GenBank/DDBJ databases">
        <title>Limnoglobus roseus gen. nov., sp. nov., a novel freshwater planctomycete with a giant genome from the family Gemmataceae.</title>
        <authorList>
            <person name="Kulichevskaya I.S."/>
            <person name="Naumoff D.G."/>
            <person name="Miroshnikov K."/>
            <person name="Ivanova A."/>
            <person name="Philippov D.A."/>
            <person name="Hakobyan A."/>
            <person name="Rijpstra I.C."/>
            <person name="Sinninghe Damste J.S."/>
            <person name="Liesack W."/>
            <person name="Dedysh S.N."/>
        </authorList>
    </citation>
    <scope>NUCLEOTIDE SEQUENCE [LARGE SCALE GENOMIC DNA]</scope>
    <source>
        <strain evidence="3">PX52</strain>
    </source>
</reference>
<evidence type="ECO:0000259" key="1">
    <source>
        <dbReference type="PROSITE" id="PS50271"/>
    </source>
</evidence>
<dbReference type="AlphaFoldDB" id="A0A5C1AG08"/>
<keyword evidence="3" id="KW-1185">Reference proteome</keyword>
<dbReference type="SUPFAM" id="SSF57850">
    <property type="entry name" value="RING/U-box"/>
    <property type="match status" value="1"/>
</dbReference>
<organism evidence="2 3">
    <name type="scientific">Limnoglobus roseus</name>
    <dbReference type="NCBI Taxonomy" id="2598579"/>
    <lineage>
        <taxon>Bacteria</taxon>
        <taxon>Pseudomonadati</taxon>
        <taxon>Planctomycetota</taxon>
        <taxon>Planctomycetia</taxon>
        <taxon>Gemmatales</taxon>
        <taxon>Gemmataceae</taxon>
        <taxon>Limnoglobus</taxon>
    </lineage>
</organism>
<dbReference type="PROSITE" id="PS50271">
    <property type="entry name" value="ZF_UBP"/>
    <property type="match status" value="1"/>
</dbReference>
<protein>
    <recommendedName>
        <fullName evidence="1">UBP-type domain-containing protein</fullName>
    </recommendedName>
</protein>
<feature type="domain" description="UBP-type" evidence="1">
    <location>
        <begin position="1"/>
        <end position="95"/>
    </location>
</feature>
<dbReference type="InterPro" id="IPR013083">
    <property type="entry name" value="Znf_RING/FYVE/PHD"/>
</dbReference>
<gene>
    <name evidence="2" type="ORF">PX52LOC_03644</name>
</gene>
<name>A0A5C1AG08_9BACT</name>
<dbReference type="Gene3D" id="3.30.40.10">
    <property type="entry name" value="Zinc/RING finger domain, C3HC4 (zinc finger)"/>
    <property type="match status" value="1"/>
</dbReference>
<dbReference type="InterPro" id="IPR001607">
    <property type="entry name" value="Znf_UBP"/>
</dbReference>
<dbReference type="RefSeq" id="WP_149111375.1">
    <property type="nucleotide sequence ID" value="NZ_CP042425.1"/>
</dbReference>
<dbReference type="KEGG" id="lrs:PX52LOC_03644"/>